<dbReference type="PANTHER" id="PTHR42730:SF1">
    <property type="entry name" value="2-OXOGLUTARATE SYNTHASE SUBUNIT KORC"/>
    <property type="match status" value="1"/>
</dbReference>
<keyword evidence="1" id="KW-0560">Oxidoreductase</keyword>
<dbReference type="Proteomes" id="UP000289200">
    <property type="component" value="Unassembled WGS sequence"/>
</dbReference>
<dbReference type="SUPFAM" id="SSF53323">
    <property type="entry name" value="Pyruvate-ferredoxin oxidoreductase, PFOR, domain III"/>
    <property type="match status" value="1"/>
</dbReference>
<evidence type="ECO:0000256" key="1">
    <source>
        <dbReference type="ARBA" id="ARBA00023002"/>
    </source>
</evidence>
<gene>
    <name evidence="3" type="ORF">RHODGE_RHODGE_01558</name>
</gene>
<dbReference type="GO" id="GO:0016903">
    <property type="term" value="F:oxidoreductase activity, acting on the aldehyde or oxo group of donors"/>
    <property type="evidence" value="ECO:0007669"/>
    <property type="project" value="InterPro"/>
</dbReference>
<organism evidence="3 4">
    <name type="scientific">Rhodoplanes serenus</name>
    <dbReference type="NCBI Taxonomy" id="200615"/>
    <lineage>
        <taxon>Bacteria</taxon>
        <taxon>Pseudomonadati</taxon>
        <taxon>Pseudomonadota</taxon>
        <taxon>Alphaproteobacteria</taxon>
        <taxon>Hyphomicrobiales</taxon>
        <taxon>Nitrobacteraceae</taxon>
        <taxon>Rhodoplanes</taxon>
    </lineage>
</organism>
<protein>
    <recommendedName>
        <fullName evidence="2">Pyruvate/ketoisovalerate oxidoreductase catalytic domain-containing protein</fullName>
    </recommendedName>
</protein>
<reference evidence="4" key="1">
    <citation type="submission" date="2018-10" db="EMBL/GenBank/DDBJ databases">
        <authorList>
            <person name="Peiro R."/>
            <person name="Begona"/>
            <person name="Cbmso G."/>
            <person name="Lopez M."/>
            <person name="Gonzalez S."/>
            <person name="Sacristan E."/>
            <person name="Castillo E."/>
        </authorList>
    </citation>
    <scope>NUCLEOTIDE SEQUENCE [LARGE SCALE GENOMIC DNA]</scope>
</reference>
<accession>A0A3S4F8R2</accession>
<name>A0A3S4F8R2_9BRAD</name>
<dbReference type="RefSeq" id="WP_129608500.1">
    <property type="nucleotide sequence ID" value="NZ_UWOC01000128.1"/>
</dbReference>
<sequence length="188" mass="19379">MTRSTPQGRPAADRLEIRLAGSGGQGLILGARILFEALAVEGRRASQSQSYEPTSRGGFCHSDVVVTEDLSDFPLVTGLDVLIALDQVGYDRSAGLIKPDALVLVDEGIATGPAGGRLHRLPIAARAVATGSPRIANMVALGAFVALSGLCGPEALAEAIRRETPEKFADLNLAAARAGLSLAEPLAA</sequence>
<feature type="domain" description="Pyruvate/ketoisovalerate oxidoreductase catalytic" evidence="2">
    <location>
        <begin position="23"/>
        <end position="180"/>
    </location>
</feature>
<dbReference type="Pfam" id="PF01558">
    <property type="entry name" value="POR"/>
    <property type="match status" value="1"/>
</dbReference>
<evidence type="ECO:0000313" key="3">
    <source>
        <dbReference type="EMBL" id="VCU08386.1"/>
    </source>
</evidence>
<dbReference type="EMBL" id="UWOC01000128">
    <property type="protein sequence ID" value="VCU08386.1"/>
    <property type="molecule type" value="Genomic_DNA"/>
</dbReference>
<dbReference type="Gene3D" id="3.40.920.10">
    <property type="entry name" value="Pyruvate-ferredoxin oxidoreductase, PFOR, domain III"/>
    <property type="match status" value="1"/>
</dbReference>
<keyword evidence="4" id="KW-1185">Reference proteome</keyword>
<dbReference type="OrthoDB" id="9789125at2"/>
<comment type="caution">
    <text evidence="3">The sequence shown here is derived from an EMBL/GenBank/DDBJ whole genome shotgun (WGS) entry which is preliminary data.</text>
</comment>
<dbReference type="PANTHER" id="PTHR42730">
    <property type="entry name" value="2-OXOGLUTARATE SYNTHASE SUBUNIT KORC"/>
    <property type="match status" value="1"/>
</dbReference>
<dbReference type="InterPro" id="IPR052554">
    <property type="entry name" value="2-oxoglutarate_synth_KorC"/>
</dbReference>
<proteinExistence type="predicted"/>
<evidence type="ECO:0000259" key="2">
    <source>
        <dbReference type="Pfam" id="PF01558"/>
    </source>
</evidence>
<dbReference type="InterPro" id="IPR019752">
    <property type="entry name" value="Pyrv/ketoisovalerate_OxRed_cat"/>
</dbReference>
<dbReference type="InterPro" id="IPR002869">
    <property type="entry name" value="Pyrv_flavodox_OxRed_cen"/>
</dbReference>
<evidence type="ECO:0000313" key="4">
    <source>
        <dbReference type="Proteomes" id="UP000289200"/>
    </source>
</evidence>
<dbReference type="AlphaFoldDB" id="A0A3S4F8R2"/>